<reference evidence="1 2" key="1">
    <citation type="submission" date="2020-01" db="EMBL/GenBank/DDBJ databases">
        <authorList>
            <person name="Kim M."/>
        </authorList>
    </citation>
    <scope>NUCLEOTIDE SEQUENCE [LARGE SCALE GENOMIC DNA]</scope>
    <source>
        <strain evidence="1 2">BT10</strain>
    </source>
</reference>
<dbReference type="AlphaFoldDB" id="A0A6P1NX16"/>
<evidence type="ECO:0000313" key="2">
    <source>
        <dbReference type="Proteomes" id="UP000464214"/>
    </source>
</evidence>
<name>A0A6P1NX16_9BACT</name>
<proteinExistence type="predicted"/>
<dbReference type="Pfam" id="PF04245">
    <property type="entry name" value="NA37"/>
    <property type="match status" value="1"/>
</dbReference>
<gene>
    <name evidence="1" type="ORF">GU926_02415</name>
</gene>
<dbReference type="GO" id="GO:0009295">
    <property type="term" value="C:nucleoid"/>
    <property type="evidence" value="ECO:0007669"/>
    <property type="project" value="InterPro"/>
</dbReference>
<dbReference type="EMBL" id="CP047897">
    <property type="protein sequence ID" value="QHL86355.1"/>
    <property type="molecule type" value="Genomic_DNA"/>
</dbReference>
<accession>A0A6P1NX16</accession>
<dbReference type="Proteomes" id="UP000464214">
    <property type="component" value="Chromosome"/>
</dbReference>
<dbReference type="KEGG" id="nib:GU926_02415"/>
<sequence length="349" mass="40709">MKFDTASLTSLAIHHVGNKGLEQKLTVSENPFAPGDGLTEKLEKFFLTKFATAHERFKFTHASSLKFNEVYSYCENIFADKETFHENSKNIARHLFESSSHPKIKPGELYVCHFINCEVDERVVEAVGIFKTEVKSGYFDVQRKNRDYTISYLEGIDSNKFDKGCIIFNTQPEDGFIVAIIDNQNRGEEAQYWRTNFLGLTQISNEFHQTSHFLNLTKEFISERLTEEFEVEKTDQIALLNKSAEYFTKHETFDKEEFETEVFGQQPELIESFRNFDGEYRQNYEVEIEDSFGISTQAVKKQSRVFKSVLKLDKNFHVYIHGNKDMIIKGEDADGRKFYKLYFDEEEVS</sequence>
<keyword evidence="2" id="KW-1185">Reference proteome</keyword>
<dbReference type="RefSeq" id="WP_160688672.1">
    <property type="nucleotide sequence ID" value="NZ_CP047897.1"/>
</dbReference>
<organism evidence="1 2">
    <name type="scientific">Nibribacter ruber</name>
    <dbReference type="NCBI Taxonomy" id="2698458"/>
    <lineage>
        <taxon>Bacteria</taxon>
        <taxon>Pseudomonadati</taxon>
        <taxon>Bacteroidota</taxon>
        <taxon>Cytophagia</taxon>
        <taxon>Cytophagales</taxon>
        <taxon>Hymenobacteraceae</taxon>
        <taxon>Nibribacter</taxon>
    </lineage>
</organism>
<protein>
    <submittedName>
        <fullName evidence="1">Nucleoid-associated protein</fullName>
    </submittedName>
</protein>
<evidence type="ECO:0000313" key="1">
    <source>
        <dbReference type="EMBL" id="QHL86355.1"/>
    </source>
</evidence>
<dbReference type="InterPro" id="IPR007358">
    <property type="entry name" value="Nucleoid_associated_NdpA"/>
</dbReference>